<dbReference type="Pfam" id="PF00389">
    <property type="entry name" value="2-Hacid_dh"/>
    <property type="match status" value="1"/>
</dbReference>
<evidence type="ECO:0000313" key="13">
    <source>
        <dbReference type="EMBL" id="OGH04782.1"/>
    </source>
</evidence>
<dbReference type="CDD" id="cd04902">
    <property type="entry name" value="ACT_3PGDH-xct"/>
    <property type="match status" value="1"/>
</dbReference>
<dbReference type="SUPFAM" id="SSF51735">
    <property type="entry name" value="NAD(P)-binding Rossmann-fold domains"/>
    <property type="match status" value="1"/>
</dbReference>
<evidence type="ECO:0000256" key="6">
    <source>
        <dbReference type="ARBA" id="ARBA00023002"/>
    </source>
</evidence>
<dbReference type="PROSITE" id="PS00065">
    <property type="entry name" value="D_2_HYDROXYACID_DH_1"/>
    <property type="match status" value="1"/>
</dbReference>
<proteinExistence type="inferred from homology"/>
<dbReference type="Gene3D" id="3.30.1330.90">
    <property type="entry name" value="D-3-phosphoglycerate dehydrogenase, domain 3"/>
    <property type="match status" value="1"/>
</dbReference>
<evidence type="ECO:0000256" key="10">
    <source>
        <dbReference type="ARBA" id="ARBA00048731"/>
    </source>
</evidence>
<reference evidence="13 14" key="1">
    <citation type="journal article" date="2016" name="Nat. Commun.">
        <title>Thousands of microbial genomes shed light on interconnected biogeochemical processes in an aquifer system.</title>
        <authorList>
            <person name="Anantharaman K."/>
            <person name="Brown C.T."/>
            <person name="Hug L.A."/>
            <person name="Sharon I."/>
            <person name="Castelle C.J."/>
            <person name="Probst A.J."/>
            <person name="Thomas B.C."/>
            <person name="Singh A."/>
            <person name="Wilkins M.J."/>
            <person name="Karaoz U."/>
            <person name="Brodie E.L."/>
            <person name="Williams K.H."/>
            <person name="Hubbard S.S."/>
            <person name="Banfield J.F."/>
        </authorList>
    </citation>
    <scope>NUCLEOTIDE SEQUENCE [LARGE SCALE GENOMIC DNA]</scope>
</reference>
<dbReference type="InterPro" id="IPR006236">
    <property type="entry name" value="PGDH"/>
</dbReference>
<dbReference type="Pfam" id="PF19304">
    <property type="entry name" value="PGDH_inter"/>
    <property type="match status" value="1"/>
</dbReference>
<dbReference type="Pfam" id="PF02826">
    <property type="entry name" value="2-Hacid_dh_C"/>
    <property type="match status" value="1"/>
</dbReference>
<feature type="domain" description="ACT" evidence="12">
    <location>
        <begin position="457"/>
        <end position="529"/>
    </location>
</feature>
<evidence type="ECO:0000256" key="11">
    <source>
        <dbReference type="RuleBase" id="RU363003"/>
    </source>
</evidence>
<dbReference type="GO" id="GO:0004617">
    <property type="term" value="F:phosphoglycerate dehydrogenase activity"/>
    <property type="evidence" value="ECO:0007669"/>
    <property type="project" value="UniProtKB-UniRule"/>
</dbReference>
<evidence type="ECO:0000256" key="9">
    <source>
        <dbReference type="ARBA" id="ARBA00048126"/>
    </source>
</evidence>
<comment type="caution">
    <text evidence="13">The sequence shown here is derived from an EMBL/GenBank/DDBJ whole genome shotgun (WGS) entry which is preliminary data.</text>
</comment>
<comment type="pathway">
    <text evidence="2 11">Amino-acid biosynthesis; L-serine biosynthesis; L-serine from 3-phospho-D-glycerate: step 1/3.</text>
</comment>
<keyword evidence="8 11" id="KW-0718">Serine biosynthesis</keyword>
<sequence length="529" mass="58356">MKKILITGKLHQVALDNLAAQPDLEIDYRPDPPREELLSIVGEFDCIISRSETDIDKELIDKASKLSVIARAAVGIGNIDVDYATQKGILVFNTPAKNTNSAAELTLMLMLSAMRKLVPAHKSMEADQWNRHKFTGTELLGKTIGIIGLGNVGHRVARFCNSFDCKVLAYDPYVSREYCSGHNAEQVTFDRLIAESDLITIHTPKNKETVNMVGDKEIAQMKKGVILINAARGGLFNEEAMVRGLESGKIAAIGLDTWDVEPVKEHPLKNRDNVVMTPHIGASTQEAQYRIGDTVTKETIKALRGEIVSTPVNLPDVHAFENPEAQVYASLAAKLGSFTRQYIGVGFSPQKVEFCYRGDLNQGDWSLIRLSYLKELLQGTAEATVSYVNVLQIAEARGLKIIERADRDFTDYESAIRIILSGDNQQIAIGGTVLGRQRGRLSYLNGFVFEVEPQGRILAVENRDLPGVIGHIGTVLGRNGVNIQQFELSRNVKGGEAMALVLVDEPINTRVMDELKQHNSILQVKVIEL</sequence>
<dbReference type="InterPro" id="IPR036291">
    <property type="entry name" value="NAD(P)-bd_dom_sf"/>
</dbReference>
<dbReference type="AlphaFoldDB" id="A0A1F6H358"/>
<comment type="function">
    <text evidence="1">Catalyzes the reversible oxidation of 3-phospho-D-glycerate to 3-phosphonooxypyruvate, the first step of the phosphorylated L-serine biosynthesis pathway. Also catalyzes the reversible oxidation of 2-hydroxyglutarate to 2-oxoglutarate.</text>
</comment>
<keyword evidence="6 11" id="KW-0560">Oxidoreductase</keyword>
<dbReference type="Gene3D" id="3.40.50.720">
    <property type="entry name" value="NAD(P)-binding Rossmann-like Domain"/>
    <property type="match status" value="2"/>
</dbReference>
<evidence type="ECO:0000313" key="14">
    <source>
        <dbReference type="Proteomes" id="UP000177583"/>
    </source>
</evidence>
<keyword evidence="5 11" id="KW-0028">Amino-acid biosynthesis</keyword>
<comment type="similarity">
    <text evidence="3 11">Belongs to the D-isomer specific 2-hydroxyacid dehydrogenase family.</text>
</comment>
<evidence type="ECO:0000259" key="12">
    <source>
        <dbReference type="PROSITE" id="PS51671"/>
    </source>
</evidence>
<evidence type="ECO:0000256" key="5">
    <source>
        <dbReference type="ARBA" id="ARBA00022605"/>
    </source>
</evidence>
<evidence type="ECO:0000256" key="7">
    <source>
        <dbReference type="ARBA" id="ARBA00023027"/>
    </source>
</evidence>
<dbReference type="SUPFAM" id="SSF143548">
    <property type="entry name" value="Serine metabolism enzymes domain"/>
    <property type="match status" value="1"/>
</dbReference>
<evidence type="ECO:0000256" key="2">
    <source>
        <dbReference type="ARBA" id="ARBA00005216"/>
    </source>
</evidence>
<protein>
    <recommendedName>
        <fullName evidence="4 11">D-3-phosphoglycerate dehydrogenase</fullName>
        <ecNumber evidence="11">1.1.1.95</ecNumber>
    </recommendedName>
</protein>
<dbReference type="Gene3D" id="3.30.70.260">
    <property type="match status" value="1"/>
</dbReference>
<dbReference type="UniPathway" id="UPA00135">
    <property type="reaction ID" value="UER00196"/>
</dbReference>
<evidence type="ECO:0000256" key="3">
    <source>
        <dbReference type="ARBA" id="ARBA00005854"/>
    </source>
</evidence>
<evidence type="ECO:0000256" key="8">
    <source>
        <dbReference type="ARBA" id="ARBA00023299"/>
    </source>
</evidence>
<dbReference type="PROSITE" id="PS51671">
    <property type="entry name" value="ACT"/>
    <property type="match status" value="1"/>
</dbReference>
<dbReference type="InterPro" id="IPR006140">
    <property type="entry name" value="D-isomer_DH_NAD-bd"/>
</dbReference>
<dbReference type="InterPro" id="IPR002912">
    <property type="entry name" value="ACT_dom"/>
</dbReference>
<dbReference type="NCBIfam" id="TIGR01327">
    <property type="entry name" value="PGDH"/>
    <property type="match status" value="1"/>
</dbReference>
<evidence type="ECO:0000256" key="4">
    <source>
        <dbReference type="ARBA" id="ARBA00021582"/>
    </source>
</evidence>
<dbReference type="EC" id="1.1.1.95" evidence="11"/>
<dbReference type="Pfam" id="PF01842">
    <property type="entry name" value="ACT"/>
    <property type="match status" value="1"/>
</dbReference>
<dbReference type="Proteomes" id="UP000177583">
    <property type="component" value="Unassembled WGS sequence"/>
</dbReference>
<gene>
    <name evidence="13" type="ORF">A2557_07290</name>
</gene>
<dbReference type="CDD" id="cd12173">
    <property type="entry name" value="PGDH_4"/>
    <property type="match status" value="1"/>
</dbReference>
<name>A0A1F6H358_9PROT</name>
<dbReference type="EMBL" id="MFNF01000001">
    <property type="protein sequence ID" value="OGH04782.1"/>
    <property type="molecule type" value="Genomic_DNA"/>
</dbReference>
<dbReference type="InterPro" id="IPR050857">
    <property type="entry name" value="D-2-hydroxyacid_DH"/>
</dbReference>
<dbReference type="InterPro" id="IPR029752">
    <property type="entry name" value="D-isomer_DH_CS1"/>
</dbReference>
<dbReference type="PANTHER" id="PTHR42789:SF1">
    <property type="entry name" value="D-ISOMER SPECIFIC 2-HYDROXYACID DEHYDROGENASE FAMILY PROTEIN (AFU_ORTHOLOGUE AFUA_6G10090)"/>
    <property type="match status" value="1"/>
</dbReference>
<dbReference type="InterPro" id="IPR045626">
    <property type="entry name" value="PGDH_ASB_dom"/>
</dbReference>
<evidence type="ECO:0000256" key="1">
    <source>
        <dbReference type="ARBA" id="ARBA00003800"/>
    </source>
</evidence>
<accession>A0A1F6H358</accession>
<dbReference type="GO" id="GO:0006564">
    <property type="term" value="P:L-serine biosynthetic process"/>
    <property type="evidence" value="ECO:0007669"/>
    <property type="project" value="UniProtKB-UniRule"/>
</dbReference>
<dbReference type="InterPro" id="IPR029009">
    <property type="entry name" value="ASB_dom_sf"/>
</dbReference>
<dbReference type="SUPFAM" id="SSF55021">
    <property type="entry name" value="ACT-like"/>
    <property type="match status" value="1"/>
</dbReference>
<keyword evidence="7 11" id="KW-0520">NAD</keyword>
<dbReference type="InterPro" id="IPR045865">
    <property type="entry name" value="ACT-like_dom_sf"/>
</dbReference>
<dbReference type="GO" id="GO:0051287">
    <property type="term" value="F:NAD binding"/>
    <property type="evidence" value="ECO:0007669"/>
    <property type="project" value="UniProtKB-UniRule"/>
</dbReference>
<comment type="catalytic activity">
    <reaction evidence="9">
        <text>(R)-2-hydroxyglutarate + NAD(+) = 2-oxoglutarate + NADH + H(+)</text>
        <dbReference type="Rhea" id="RHEA:49612"/>
        <dbReference type="ChEBI" id="CHEBI:15378"/>
        <dbReference type="ChEBI" id="CHEBI:15801"/>
        <dbReference type="ChEBI" id="CHEBI:16810"/>
        <dbReference type="ChEBI" id="CHEBI:57540"/>
        <dbReference type="ChEBI" id="CHEBI:57945"/>
        <dbReference type="EC" id="1.1.1.399"/>
    </reaction>
</comment>
<comment type="catalytic activity">
    <reaction evidence="10 11">
        <text>(2R)-3-phosphoglycerate + NAD(+) = 3-phosphooxypyruvate + NADH + H(+)</text>
        <dbReference type="Rhea" id="RHEA:12641"/>
        <dbReference type="ChEBI" id="CHEBI:15378"/>
        <dbReference type="ChEBI" id="CHEBI:18110"/>
        <dbReference type="ChEBI" id="CHEBI:57540"/>
        <dbReference type="ChEBI" id="CHEBI:57945"/>
        <dbReference type="ChEBI" id="CHEBI:58272"/>
        <dbReference type="EC" id="1.1.1.95"/>
    </reaction>
</comment>
<dbReference type="FunFam" id="3.40.50.720:FF:000021">
    <property type="entry name" value="D-3-phosphoglycerate dehydrogenase"/>
    <property type="match status" value="1"/>
</dbReference>
<dbReference type="InterPro" id="IPR006139">
    <property type="entry name" value="D-isomer_2_OHA_DH_cat_dom"/>
</dbReference>
<dbReference type="PANTHER" id="PTHR42789">
    <property type="entry name" value="D-ISOMER SPECIFIC 2-HYDROXYACID DEHYDROGENASE FAMILY PROTEIN (AFU_ORTHOLOGUE AFUA_6G10090)"/>
    <property type="match status" value="1"/>
</dbReference>
<dbReference type="SUPFAM" id="SSF52283">
    <property type="entry name" value="Formate/glycerate dehydrogenase catalytic domain-like"/>
    <property type="match status" value="1"/>
</dbReference>
<organism evidence="13 14">
    <name type="scientific">Candidatus Lambdaproteobacteria bacterium RIFOXYD2_FULL_56_26</name>
    <dbReference type="NCBI Taxonomy" id="1817773"/>
    <lineage>
        <taxon>Bacteria</taxon>
        <taxon>Pseudomonadati</taxon>
        <taxon>Pseudomonadota</taxon>
        <taxon>Candidatus Lambdaproteobacteria</taxon>
    </lineage>
</organism>